<dbReference type="AlphaFoldDB" id="A0AAX4PI77"/>
<feature type="region of interest" description="Disordered" evidence="2">
    <location>
        <begin position="115"/>
        <end position="169"/>
    </location>
</feature>
<dbReference type="Pfam" id="PF14237">
    <property type="entry name" value="GYF_2"/>
    <property type="match status" value="1"/>
</dbReference>
<keyword evidence="5" id="KW-1185">Reference proteome</keyword>
<evidence type="ECO:0000313" key="5">
    <source>
        <dbReference type="Proteomes" id="UP001472866"/>
    </source>
</evidence>
<proteinExistence type="predicted"/>
<gene>
    <name evidence="4" type="ORF">HKI87_13g75410</name>
</gene>
<evidence type="ECO:0000259" key="3">
    <source>
        <dbReference type="Pfam" id="PF14237"/>
    </source>
</evidence>
<accession>A0AAX4PI77</accession>
<evidence type="ECO:0000313" key="4">
    <source>
        <dbReference type="EMBL" id="WZN65978.1"/>
    </source>
</evidence>
<protein>
    <submittedName>
        <fullName evidence="4">GYF_2 domain-containing protein</fullName>
    </submittedName>
</protein>
<feature type="compositionally biased region" description="Low complexity" evidence="2">
    <location>
        <begin position="126"/>
        <end position="141"/>
    </location>
</feature>
<reference evidence="4 5" key="1">
    <citation type="submission" date="2024-03" db="EMBL/GenBank/DDBJ databases">
        <title>Complete genome sequence of the green alga Chloropicon roscoffensis RCC1871.</title>
        <authorList>
            <person name="Lemieux C."/>
            <person name="Pombert J.-F."/>
            <person name="Otis C."/>
            <person name="Turmel M."/>
        </authorList>
    </citation>
    <scope>NUCLEOTIDE SEQUENCE [LARGE SCALE GENOMIC DNA]</scope>
    <source>
        <strain evidence="4 5">RCC1871</strain>
    </source>
</reference>
<feature type="coiled-coil region" evidence="1">
    <location>
        <begin position="359"/>
        <end position="400"/>
    </location>
</feature>
<feature type="compositionally biased region" description="Basic residues" evidence="2">
    <location>
        <begin position="244"/>
        <end position="258"/>
    </location>
</feature>
<dbReference type="EMBL" id="CP151513">
    <property type="protein sequence ID" value="WZN65978.1"/>
    <property type="molecule type" value="Genomic_DNA"/>
</dbReference>
<dbReference type="Proteomes" id="UP001472866">
    <property type="component" value="Chromosome 13"/>
</dbReference>
<dbReference type="InterPro" id="IPR025640">
    <property type="entry name" value="GYF_2"/>
</dbReference>
<feature type="domain" description="GYF" evidence="3">
    <location>
        <begin position="9"/>
        <end position="56"/>
    </location>
</feature>
<keyword evidence="1" id="KW-0175">Coiled coil</keyword>
<name>A0AAX4PI77_9CHLO</name>
<feature type="region of interest" description="Disordered" evidence="2">
    <location>
        <begin position="210"/>
        <end position="278"/>
    </location>
</feature>
<sequence length="421" mass="46358">MEEDSPEGWFYLGTDGTENGPLNFRIIRAHLRLGTLPADIPVWREGLGDWTEAQHISLFRNMGGQGAALNAPSSPLVEETVKGVANGIYDAKTNYVTDGGTPLFPSTPERRFLLHQDRHDGKKVPTSTSSSSSRWAAASSRGQAGGPKGGEWFYCSRENKEPRGPVSTDKVAELSRKGILTAQHWVWSEQEQPFWIKFSECARFRDLLARQPSPRQPSAGRPPRQAASSRQPPASEPGTGVRGAPRRGARHKRTRRREKRQDAAVIPAPPAGQQETNGDMAGLFEDLRAFERESAEAEAVARAREEAGRVEEKSAAKIRDYKGKLRLLREELRIRDEQISALGAASGAGRGGDGGGKVDEALRARLEVAEQKLRDQNAALARKDEDIQRLEVTVAETDSELTKARIALSKELSWLLEETAQ</sequence>
<evidence type="ECO:0000256" key="2">
    <source>
        <dbReference type="SAM" id="MobiDB-lite"/>
    </source>
</evidence>
<evidence type="ECO:0000256" key="1">
    <source>
        <dbReference type="SAM" id="Coils"/>
    </source>
</evidence>
<organism evidence="4 5">
    <name type="scientific">Chloropicon roscoffensis</name>
    <dbReference type="NCBI Taxonomy" id="1461544"/>
    <lineage>
        <taxon>Eukaryota</taxon>
        <taxon>Viridiplantae</taxon>
        <taxon>Chlorophyta</taxon>
        <taxon>Chloropicophyceae</taxon>
        <taxon>Chloropicales</taxon>
        <taxon>Chloropicaceae</taxon>
        <taxon>Chloropicon</taxon>
    </lineage>
</organism>